<comment type="subcellular location">
    <subcellularLocation>
        <location evidence="1">Target cell membrane</location>
    </subcellularLocation>
</comment>
<dbReference type="Gene3D" id="1.25.40.20">
    <property type="entry name" value="Ankyrin repeat-containing domain"/>
    <property type="match status" value="1"/>
</dbReference>
<keyword evidence="2" id="KW-0268">Exocytosis</keyword>
<dbReference type="SUPFAM" id="SSF48403">
    <property type="entry name" value="Ankyrin repeat"/>
    <property type="match status" value="1"/>
</dbReference>
<dbReference type="OrthoDB" id="10057496at2759"/>
<dbReference type="GO" id="GO:0044218">
    <property type="term" value="C:other organism cell membrane"/>
    <property type="evidence" value="ECO:0007669"/>
    <property type="project" value="UniProtKB-KW"/>
</dbReference>
<proteinExistence type="predicted"/>
<evidence type="ECO:0000256" key="2">
    <source>
        <dbReference type="ARBA" id="ARBA00022483"/>
    </source>
</evidence>
<feature type="region of interest" description="Disordered" evidence="6">
    <location>
        <begin position="373"/>
        <end position="398"/>
    </location>
</feature>
<evidence type="ECO:0000256" key="6">
    <source>
        <dbReference type="SAM" id="MobiDB-lite"/>
    </source>
</evidence>
<dbReference type="GO" id="GO:0006887">
    <property type="term" value="P:exocytosis"/>
    <property type="evidence" value="ECO:0007669"/>
    <property type="project" value="UniProtKB-KW"/>
</dbReference>
<evidence type="ECO:0000256" key="4">
    <source>
        <dbReference type="ARBA" id="ARBA00023028"/>
    </source>
</evidence>
<accession>A0A3S3QJN7</accession>
<feature type="compositionally biased region" description="Polar residues" evidence="6">
    <location>
        <begin position="528"/>
        <end position="542"/>
    </location>
</feature>
<keyword evidence="5" id="KW-0472">Membrane</keyword>
<keyword evidence="4" id="KW-0528">Neurotoxin</keyword>
<organism evidence="7 8">
    <name type="scientific">Dinothrombium tinctorium</name>
    <dbReference type="NCBI Taxonomy" id="1965070"/>
    <lineage>
        <taxon>Eukaryota</taxon>
        <taxon>Metazoa</taxon>
        <taxon>Ecdysozoa</taxon>
        <taxon>Arthropoda</taxon>
        <taxon>Chelicerata</taxon>
        <taxon>Arachnida</taxon>
        <taxon>Acari</taxon>
        <taxon>Acariformes</taxon>
        <taxon>Trombidiformes</taxon>
        <taxon>Prostigmata</taxon>
        <taxon>Anystina</taxon>
        <taxon>Parasitengona</taxon>
        <taxon>Trombidioidea</taxon>
        <taxon>Trombidiidae</taxon>
        <taxon>Dinothrombium</taxon>
    </lineage>
</organism>
<dbReference type="EMBL" id="NCKU01002337">
    <property type="protein sequence ID" value="RWS09812.1"/>
    <property type="molecule type" value="Genomic_DNA"/>
</dbReference>
<keyword evidence="5" id="KW-1053">Target membrane</keyword>
<dbReference type="Proteomes" id="UP000285301">
    <property type="component" value="Unassembled WGS sequence"/>
</dbReference>
<keyword evidence="8" id="KW-1185">Reference proteome</keyword>
<feature type="region of interest" description="Disordered" evidence="6">
    <location>
        <begin position="265"/>
        <end position="331"/>
    </location>
</feature>
<feature type="compositionally biased region" description="Basic and acidic residues" evidence="6">
    <location>
        <begin position="550"/>
        <end position="561"/>
    </location>
</feature>
<evidence type="ECO:0000256" key="5">
    <source>
        <dbReference type="ARBA" id="ARBA00023298"/>
    </source>
</evidence>
<sequence>MIRHGYNLNQQDNRGYTALHLAAKNVDLKAKDFQGMKAEDIARSFGFVECSEYLAALESCVSLVEENIALQAECSSQRNERSELENCLKELLHVAKKHLLRNCSNGLFDETSTAIKTIEEKLKDLQTAKAARKKSLPNQSSIDVLKLHLSRNNQFSGDDCCSSDSEDSVAELNGNNEKFLPITYDSLFAQHLEQNSCKYLQQQLVQNTQSTNETFTEPKASPTIASASDCIAKTSLRQIFENNPQLKEEGNSCAVVEVIDPSSESDEVDSSTFYGTKSRTIKQTKQYPNDANQKRDLSFCNEQSQRKTDDCPNLKSSEKRGLQNSKASRRKMKNLFKLTFQRLSAKNKPTAANMSFTQHRPNEMSSSLYIPAAEKGNQKTSSRSIQSSGEESKLKQSSLTVYTKTTSKTVSNYKEAKIESPSNDVAATVATDDYDDDGRANYENLMMGVNDCSSSGSCKPPKIPNRPSLSMQTFGYPLNKITSASNEVLVITSDSSTAGRHSPAQSEVSKTESALSPPSDLSKGESYKVSQKNSVESDQSSKALKGIMKSQKDQIDQKEVTESKTALKCISSTAVCEVIPVKRAAIKELVNKQDSSIKNNCGVKGRLYTKKSGGEKWTHKNSGTLRRRKHSNKPWYDLSDDEDGLTPERYKCEKIEESD</sequence>
<evidence type="ECO:0000313" key="8">
    <source>
        <dbReference type="Proteomes" id="UP000285301"/>
    </source>
</evidence>
<comment type="caution">
    <text evidence="7">The sequence shown here is derived from an EMBL/GenBank/DDBJ whole genome shotgun (WGS) entry which is preliminary data.</text>
</comment>
<name>A0A3S3QJN7_9ACAR</name>
<protein>
    <submittedName>
        <fullName evidence="7">Uncharacterized protein</fullName>
    </submittedName>
</protein>
<feature type="compositionally biased region" description="Polar residues" evidence="6">
    <location>
        <begin position="272"/>
        <end position="291"/>
    </location>
</feature>
<dbReference type="STRING" id="1965070.A0A3S3QJN7"/>
<gene>
    <name evidence="7" type="ORF">B4U79_17665</name>
</gene>
<evidence type="ECO:0000256" key="3">
    <source>
        <dbReference type="ARBA" id="ARBA00022537"/>
    </source>
</evidence>
<keyword evidence="4" id="KW-0638">Presynaptic neurotoxin</keyword>
<evidence type="ECO:0000313" key="7">
    <source>
        <dbReference type="EMBL" id="RWS09812.1"/>
    </source>
</evidence>
<feature type="region of interest" description="Disordered" evidence="6">
    <location>
        <begin position="612"/>
        <end position="640"/>
    </location>
</feature>
<feature type="compositionally biased region" description="Basic and acidic residues" evidence="6">
    <location>
        <begin position="304"/>
        <end position="321"/>
    </location>
</feature>
<reference evidence="7 8" key="1">
    <citation type="journal article" date="2018" name="Gigascience">
        <title>Genomes of trombidid mites reveal novel predicted allergens and laterally-transferred genes associated with secondary metabolism.</title>
        <authorList>
            <person name="Dong X."/>
            <person name="Chaisiri K."/>
            <person name="Xia D."/>
            <person name="Armstrong S.D."/>
            <person name="Fang Y."/>
            <person name="Donnelly M.J."/>
            <person name="Kadowaki T."/>
            <person name="McGarry J.W."/>
            <person name="Darby A.C."/>
            <person name="Makepeace B.L."/>
        </authorList>
    </citation>
    <scope>NUCLEOTIDE SEQUENCE [LARGE SCALE GENOMIC DNA]</scope>
    <source>
        <strain evidence="7">UoL-WK</strain>
    </source>
</reference>
<dbReference type="InterPro" id="IPR036770">
    <property type="entry name" value="Ankyrin_rpt-contain_sf"/>
</dbReference>
<keyword evidence="3" id="KW-1052">Target cell membrane</keyword>
<evidence type="ECO:0000256" key="1">
    <source>
        <dbReference type="ARBA" id="ARBA00004175"/>
    </source>
</evidence>
<feature type="compositionally biased region" description="Polar residues" evidence="6">
    <location>
        <begin position="495"/>
        <end position="516"/>
    </location>
</feature>
<dbReference type="GO" id="GO:0044231">
    <property type="term" value="C:host cell presynaptic membrane"/>
    <property type="evidence" value="ECO:0007669"/>
    <property type="project" value="UniProtKB-KW"/>
</dbReference>
<feature type="region of interest" description="Disordered" evidence="6">
    <location>
        <begin position="495"/>
        <end position="561"/>
    </location>
</feature>
<keyword evidence="4" id="KW-0800">Toxin</keyword>
<dbReference type="AlphaFoldDB" id="A0A3S3QJN7"/>